<keyword evidence="4" id="KW-0804">Transcription</keyword>
<dbReference type="SUPFAM" id="SSF53850">
    <property type="entry name" value="Periplasmic binding protein-like II"/>
    <property type="match status" value="1"/>
</dbReference>
<gene>
    <name evidence="6" type="ORF">ISF6_0423</name>
</gene>
<dbReference type="Pfam" id="PF00126">
    <property type="entry name" value="HTH_1"/>
    <property type="match status" value="1"/>
</dbReference>
<protein>
    <recommendedName>
        <fullName evidence="5">HTH lysR-type domain-containing protein</fullName>
    </recommendedName>
</protein>
<dbReference type="PANTHER" id="PTHR30537">
    <property type="entry name" value="HTH-TYPE TRANSCRIPTIONAL REGULATOR"/>
    <property type="match status" value="1"/>
</dbReference>
<comment type="caution">
    <text evidence="6">The sequence shown here is derived from an EMBL/GenBank/DDBJ whole genome shotgun (WGS) entry which is preliminary data.</text>
</comment>
<dbReference type="Pfam" id="PF03466">
    <property type="entry name" value="LysR_substrate"/>
    <property type="match status" value="1"/>
</dbReference>
<dbReference type="InterPro" id="IPR005119">
    <property type="entry name" value="LysR_subst-bd"/>
</dbReference>
<dbReference type="FunFam" id="1.10.10.10:FF:000001">
    <property type="entry name" value="LysR family transcriptional regulator"/>
    <property type="match status" value="1"/>
</dbReference>
<dbReference type="Gene3D" id="3.40.190.290">
    <property type="match status" value="1"/>
</dbReference>
<dbReference type="PRINTS" id="PR00039">
    <property type="entry name" value="HTHLYSR"/>
</dbReference>
<dbReference type="InterPro" id="IPR036388">
    <property type="entry name" value="WH-like_DNA-bd_sf"/>
</dbReference>
<sequence length="309" mass="32892">MPRPADLDSLQVFAAVAEAGGFTAAAARLGRTKAAVSLAVRQLEARLGVPLFVRTTRQVRPTEAGQRLHAECRPALDTLREALARAASPQATLEGTLRLTAPVTHAAGRLADVIAAFAERHPGVRVELHTADRMLDLVAEGLDLGLRMGQLRDSTLRATRLGEFEQVPVAAPGYLARHGLPRTPSELAGHAWIALSLLRTPLTWTFTARDGRRESVRLRARLQVNGSSSLLALLERGAGLSVLDGPSVAQALADGRLVRLLPGWSLPRGGIYAVFPPGRHLDPRVRAFVALYRAMVGRDGVGTPAAGAA</sequence>
<keyword evidence="2" id="KW-0805">Transcription regulation</keyword>
<evidence type="ECO:0000313" key="7">
    <source>
        <dbReference type="Proteomes" id="UP000037660"/>
    </source>
</evidence>
<evidence type="ECO:0000256" key="2">
    <source>
        <dbReference type="ARBA" id="ARBA00023015"/>
    </source>
</evidence>
<proteinExistence type="inferred from homology"/>
<dbReference type="PROSITE" id="PS50931">
    <property type="entry name" value="HTH_LYSR"/>
    <property type="match status" value="1"/>
</dbReference>
<dbReference type="GO" id="GO:0043565">
    <property type="term" value="F:sequence-specific DNA binding"/>
    <property type="evidence" value="ECO:0007669"/>
    <property type="project" value="TreeGrafter"/>
</dbReference>
<dbReference type="InterPro" id="IPR000847">
    <property type="entry name" value="LysR_HTH_N"/>
</dbReference>
<dbReference type="Gene3D" id="1.10.10.10">
    <property type="entry name" value="Winged helix-like DNA-binding domain superfamily/Winged helix DNA-binding domain"/>
    <property type="match status" value="1"/>
</dbReference>
<feature type="domain" description="HTH lysR-type" evidence="5">
    <location>
        <begin position="1"/>
        <end position="62"/>
    </location>
</feature>
<evidence type="ECO:0000313" key="6">
    <source>
        <dbReference type="EMBL" id="GAP39004.1"/>
    </source>
</evidence>
<reference evidence="7" key="1">
    <citation type="submission" date="2015-07" db="EMBL/GenBank/DDBJ databases">
        <title>Discovery of a poly(ethylene terephthalate assimilation.</title>
        <authorList>
            <person name="Yoshida S."/>
            <person name="Hiraga K."/>
            <person name="Takehana T."/>
            <person name="Taniguchi I."/>
            <person name="Yamaji H."/>
            <person name="Maeda Y."/>
            <person name="Toyohara K."/>
            <person name="Miyamoto K."/>
            <person name="Kimura Y."/>
            <person name="Oda K."/>
        </authorList>
    </citation>
    <scope>NUCLEOTIDE SEQUENCE [LARGE SCALE GENOMIC DNA]</scope>
    <source>
        <strain evidence="7">NBRC 110686 / TISTR 2288 / 201-F6</strain>
    </source>
</reference>
<evidence type="ECO:0000256" key="1">
    <source>
        <dbReference type="ARBA" id="ARBA00009437"/>
    </source>
</evidence>
<name>A0A0K8P909_PISS1</name>
<dbReference type="SUPFAM" id="SSF46785">
    <property type="entry name" value="Winged helix' DNA-binding domain"/>
    <property type="match status" value="1"/>
</dbReference>
<accession>A0A0K8P909</accession>
<evidence type="ECO:0000256" key="3">
    <source>
        <dbReference type="ARBA" id="ARBA00023125"/>
    </source>
</evidence>
<dbReference type="OrthoDB" id="9786526at2"/>
<dbReference type="PANTHER" id="PTHR30537:SF66">
    <property type="entry name" value="IRON-REGULATED VIRULENCE REGULATORY PROTEIN IRGB"/>
    <property type="match status" value="1"/>
</dbReference>
<dbReference type="RefSeq" id="WP_157549398.1">
    <property type="nucleotide sequence ID" value="NZ_BBYR01000116.1"/>
</dbReference>
<comment type="similarity">
    <text evidence="1">Belongs to the LysR transcriptional regulatory family.</text>
</comment>
<dbReference type="EMBL" id="BBYR01000116">
    <property type="protein sequence ID" value="GAP39004.1"/>
    <property type="molecule type" value="Genomic_DNA"/>
</dbReference>
<dbReference type="GO" id="GO:0003700">
    <property type="term" value="F:DNA-binding transcription factor activity"/>
    <property type="evidence" value="ECO:0007669"/>
    <property type="project" value="InterPro"/>
</dbReference>
<dbReference type="AlphaFoldDB" id="A0A0K8P909"/>
<evidence type="ECO:0000256" key="4">
    <source>
        <dbReference type="ARBA" id="ARBA00023163"/>
    </source>
</evidence>
<dbReference type="STRING" id="1547922.ISF6_0423"/>
<dbReference type="CDD" id="cd08422">
    <property type="entry name" value="PBP2_CrgA_like"/>
    <property type="match status" value="1"/>
</dbReference>
<dbReference type="Proteomes" id="UP000037660">
    <property type="component" value="Unassembled WGS sequence"/>
</dbReference>
<keyword evidence="7" id="KW-1185">Reference proteome</keyword>
<dbReference type="GO" id="GO:0006351">
    <property type="term" value="P:DNA-templated transcription"/>
    <property type="evidence" value="ECO:0007669"/>
    <property type="project" value="TreeGrafter"/>
</dbReference>
<dbReference type="InterPro" id="IPR058163">
    <property type="entry name" value="LysR-type_TF_proteobact-type"/>
</dbReference>
<reference evidence="6 7" key="2">
    <citation type="journal article" date="2016" name="Science">
        <title>A bacterium that degrades and assimilates poly(ethylene terephthalate).</title>
        <authorList>
            <person name="Yoshida S."/>
            <person name="Hiraga K."/>
            <person name="Takehana T."/>
            <person name="Taniguchi I."/>
            <person name="Yamaji H."/>
            <person name="Maeda Y."/>
            <person name="Toyohara K."/>
            <person name="Miyamoto K."/>
            <person name="Kimura Y."/>
            <person name="Oda K."/>
        </authorList>
    </citation>
    <scope>NUCLEOTIDE SEQUENCE [LARGE SCALE GENOMIC DNA]</scope>
    <source>
        <strain evidence="7">NBRC 110686 / TISTR 2288 / 201-F6</strain>
    </source>
</reference>
<dbReference type="InterPro" id="IPR036390">
    <property type="entry name" value="WH_DNA-bd_sf"/>
</dbReference>
<organism evidence="6 7">
    <name type="scientific">Piscinibacter sakaiensis</name>
    <name type="common">Ideonella sakaiensis</name>
    <dbReference type="NCBI Taxonomy" id="1547922"/>
    <lineage>
        <taxon>Bacteria</taxon>
        <taxon>Pseudomonadati</taxon>
        <taxon>Pseudomonadota</taxon>
        <taxon>Betaproteobacteria</taxon>
        <taxon>Burkholderiales</taxon>
        <taxon>Sphaerotilaceae</taxon>
        <taxon>Piscinibacter</taxon>
    </lineage>
</organism>
<evidence type="ECO:0000259" key="5">
    <source>
        <dbReference type="PROSITE" id="PS50931"/>
    </source>
</evidence>
<keyword evidence="3" id="KW-0238">DNA-binding</keyword>